<proteinExistence type="predicted"/>
<organism evidence="8 9">
    <name type="scientific">Deinococcus aquiradiocola</name>
    <dbReference type="NCBI Taxonomy" id="393059"/>
    <lineage>
        <taxon>Bacteria</taxon>
        <taxon>Thermotogati</taxon>
        <taxon>Deinococcota</taxon>
        <taxon>Deinococci</taxon>
        <taxon>Deinococcales</taxon>
        <taxon>Deinococcaceae</taxon>
        <taxon>Deinococcus</taxon>
    </lineage>
</organism>
<keyword evidence="1 6" id="KW-0597">Phosphoprotein</keyword>
<dbReference type="GO" id="GO:0005829">
    <property type="term" value="C:cytosol"/>
    <property type="evidence" value="ECO:0007669"/>
    <property type="project" value="TreeGrafter"/>
</dbReference>
<evidence type="ECO:0000256" key="3">
    <source>
        <dbReference type="ARBA" id="ARBA00023015"/>
    </source>
</evidence>
<dbReference type="PANTHER" id="PTHR48111">
    <property type="entry name" value="REGULATOR OF RPOS"/>
    <property type="match status" value="1"/>
</dbReference>
<evidence type="ECO:0000313" key="9">
    <source>
        <dbReference type="Proteomes" id="UP000635726"/>
    </source>
</evidence>
<reference evidence="8" key="2">
    <citation type="submission" date="2020-09" db="EMBL/GenBank/DDBJ databases">
        <authorList>
            <person name="Sun Q."/>
            <person name="Ohkuma M."/>
        </authorList>
    </citation>
    <scope>NUCLEOTIDE SEQUENCE</scope>
    <source>
        <strain evidence="8">JCM 14371</strain>
    </source>
</reference>
<dbReference type="AlphaFoldDB" id="A0A917PAE3"/>
<dbReference type="GO" id="GO:0000976">
    <property type="term" value="F:transcription cis-regulatory region binding"/>
    <property type="evidence" value="ECO:0007669"/>
    <property type="project" value="TreeGrafter"/>
</dbReference>
<evidence type="ECO:0000256" key="5">
    <source>
        <dbReference type="ARBA" id="ARBA00023163"/>
    </source>
</evidence>
<dbReference type="Pfam" id="PF00072">
    <property type="entry name" value="Response_reg"/>
    <property type="match status" value="1"/>
</dbReference>
<dbReference type="SMART" id="SM00448">
    <property type="entry name" value="REC"/>
    <property type="match status" value="1"/>
</dbReference>
<reference evidence="8" key="1">
    <citation type="journal article" date="2014" name="Int. J. Syst. Evol. Microbiol.">
        <title>Complete genome sequence of Corynebacterium casei LMG S-19264T (=DSM 44701T), isolated from a smear-ripened cheese.</title>
        <authorList>
            <consortium name="US DOE Joint Genome Institute (JGI-PGF)"/>
            <person name="Walter F."/>
            <person name="Albersmeier A."/>
            <person name="Kalinowski J."/>
            <person name="Ruckert C."/>
        </authorList>
    </citation>
    <scope>NUCLEOTIDE SEQUENCE</scope>
    <source>
        <strain evidence="8">JCM 14371</strain>
    </source>
</reference>
<comment type="caution">
    <text evidence="8">The sequence shown here is derived from an EMBL/GenBank/DDBJ whole genome shotgun (WGS) entry which is preliminary data.</text>
</comment>
<feature type="modified residue" description="4-aspartylphosphate" evidence="6">
    <location>
        <position position="62"/>
    </location>
</feature>
<evidence type="ECO:0000313" key="8">
    <source>
        <dbReference type="EMBL" id="GGJ68584.1"/>
    </source>
</evidence>
<dbReference type="SUPFAM" id="SSF52172">
    <property type="entry name" value="CheY-like"/>
    <property type="match status" value="1"/>
</dbReference>
<keyword evidence="9" id="KW-1185">Reference proteome</keyword>
<keyword evidence="2" id="KW-0902">Two-component regulatory system</keyword>
<name>A0A917PAE3_9DEIO</name>
<dbReference type="Gene3D" id="3.40.50.2300">
    <property type="match status" value="1"/>
</dbReference>
<dbReference type="PROSITE" id="PS50110">
    <property type="entry name" value="RESPONSE_REGULATORY"/>
    <property type="match status" value="1"/>
</dbReference>
<dbReference type="GO" id="GO:0032993">
    <property type="term" value="C:protein-DNA complex"/>
    <property type="evidence" value="ECO:0007669"/>
    <property type="project" value="TreeGrafter"/>
</dbReference>
<dbReference type="EMBL" id="BMOE01000002">
    <property type="protein sequence ID" value="GGJ68584.1"/>
    <property type="molecule type" value="Genomic_DNA"/>
</dbReference>
<dbReference type="GO" id="GO:0006355">
    <property type="term" value="P:regulation of DNA-templated transcription"/>
    <property type="evidence" value="ECO:0007669"/>
    <property type="project" value="TreeGrafter"/>
</dbReference>
<feature type="domain" description="Response regulatory" evidence="7">
    <location>
        <begin position="12"/>
        <end position="130"/>
    </location>
</feature>
<dbReference type="Proteomes" id="UP000635726">
    <property type="component" value="Unassembled WGS sequence"/>
</dbReference>
<dbReference type="InterPro" id="IPR001789">
    <property type="entry name" value="Sig_transdc_resp-reg_receiver"/>
</dbReference>
<dbReference type="GO" id="GO:0000156">
    <property type="term" value="F:phosphorelay response regulator activity"/>
    <property type="evidence" value="ECO:0007669"/>
    <property type="project" value="TreeGrafter"/>
</dbReference>
<keyword evidence="4" id="KW-0238">DNA-binding</keyword>
<accession>A0A917PAE3</accession>
<dbReference type="InterPro" id="IPR011006">
    <property type="entry name" value="CheY-like_superfamily"/>
</dbReference>
<evidence type="ECO:0000259" key="7">
    <source>
        <dbReference type="PROSITE" id="PS50110"/>
    </source>
</evidence>
<dbReference type="InterPro" id="IPR039420">
    <property type="entry name" value="WalR-like"/>
</dbReference>
<keyword evidence="5" id="KW-0804">Transcription</keyword>
<protein>
    <submittedName>
        <fullName evidence="8">Response regulator</fullName>
    </submittedName>
</protein>
<dbReference type="RefSeq" id="WP_188961275.1">
    <property type="nucleotide sequence ID" value="NZ_BMOE01000002.1"/>
</dbReference>
<evidence type="ECO:0000256" key="1">
    <source>
        <dbReference type="ARBA" id="ARBA00022553"/>
    </source>
</evidence>
<dbReference type="PANTHER" id="PTHR48111:SF1">
    <property type="entry name" value="TWO-COMPONENT RESPONSE REGULATOR ORR33"/>
    <property type="match status" value="1"/>
</dbReference>
<evidence type="ECO:0000256" key="4">
    <source>
        <dbReference type="ARBA" id="ARBA00023125"/>
    </source>
</evidence>
<evidence type="ECO:0000256" key="6">
    <source>
        <dbReference type="PROSITE-ProRule" id="PRU00169"/>
    </source>
</evidence>
<gene>
    <name evidence="8" type="ORF">GCM10008939_11270</name>
</gene>
<evidence type="ECO:0000256" key="2">
    <source>
        <dbReference type="ARBA" id="ARBA00023012"/>
    </source>
</evidence>
<keyword evidence="3" id="KW-0805">Transcription regulation</keyword>
<sequence>MIHDAPQHDTARILVIDDHAPNVELVEEILKTEGYRHVTGVTSAASLPALHAQHDPDLIILDLWMPGFDGFAALEQLHRRLPEGTYLPVLVLTADATPETRRRALALGARDFLTKPFDVFELLIRVANLLEARSLYLKVQQARTGEPLP</sequence>